<feature type="transmembrane region" description="Helical" evidence="7">
    <location>
        <begin position="71"/>
        <end position="89"/>
    </location>
</feature>
<keyword evidence="3 7" id="KW-0812">Transmembrane</keyword>
<reference evidence="9 10" key="1">
    <citation type="submission" date="2016-10" db="EMBL/GenBank/DDBJ databases">
        <authorList>
            <person name="de Groot N.N."/>
        </authorList>
    </citation>
    <scope>NUCLEOTIDE SEQUENCE [LARGE SCALE GENOMIC DNA]</scope>
    <source>
        <strain evidence="9 10">NP_1H</strain>
    </source>
</reference>
<evidence type="ECO:0000256" key="5">
    <source>
        <dbReference type="ARBA" id="ARBA00023136"/>
    </source>
</evidence>
<feature type="transmembrane region" description="Helical" evidence="7">
    <location>
        <begin position="175"/>
        <end position="197"/>
    </location>
</feature>
<keyword evidence="5 7" id="KW-0472">Membrane</keyword>
<keyword evidence="10" id="KW-1185">Reference proteome</keyword>
<dbReference type="PANTHER" id="PTHR32322">
    <property type="entry name" value="INNER MEMBRANE TRANSPORTER"/>
    <property type="match status" value="1"/>
</dbReference>
<evidence type="ECO:0000256" key="4">
    <source>
        <dbReference type="ARBA" id="ARBA00022989"/>
    </source>
</evidence>
<comment type="subcellular location">
    <subcellularLocation>
        <location evidence="1">Membrane</location>
        <topology evidence="1">Multi-pass membrane protein</topology>
    </subcellularLocation>
</comment>
<dbReference type="RefSeq" id="WP_245702905.1">
    <property type="nucleotide sequence ID" value="NZ_FNDT01000023.1"/>
</dbReference>
<protein>
    <submittedName>
        <fullName evidence="9">Inner membrane transporter RhtA</fullName>
    </submittedName>
</protein>
<evidence type="ECO:0000256" key="1">
    <source>
        <dbReference type="ARBA" id="ARBA00004141"/>
    </source>
</evidence>
<evidence type="ECO:0000256" key="7">
    <source>
        <dbReference type="SAM" id="Phobius"/>
    </source>
</evidence>
<dbReference type="SUPFAM" id="SSF103481">
    <property type="entry name" value="Multidrug resistance efflux transporter EmrE"/>
    <property type="match status" value="2"/>
</dbReference>
<evidence type="ECO:0000313" key="10">
    <source>
        <dbReference type="Proteomes" id="UP000199258"/>
    </source>
</evidence>
<organism evidence="9 10">
    <name type="scientific">Arthrobacter subterraneus</name>
    <dbReference type="NCBI Taxonomy" id="335973"/>
    <lineage>
        <taxon>Bacteria</taxon>
        <taxon>Bacillati</taxon>
        <taxon>Actinomycetota</taxon>
        <taxon>Actinomycetes</taxon>
        <taxon>Micrococcales</taxon>
        <taxon>Micrococcaceae</taxon>
        <taxon>Arthrobacter</taxon>
    </lineage>
</organism>
<comment type="similarity">
    <text evidence="2">Belongs to the EamA transporter family.</text>
</comment>
<dbReference type="EMBL" id="FNDT01000023">
    <property type="protein sequence ID" value="SDI78632.1"/>
    <property type="molecule type" value="Genomic_DNA"/>
</dbReference>
<evidence type="ECO:0000256" key="3">
    <source>
        <dbReference type="ARBA" id="ARBA00022692"/>
    </source>
</evidence>
<proteinExistence type="inferred from homology"/>
<sequence>MINTQAGRSNAAGIATLLGSALSNQVGAATGSLAFPVLGPAGVVALRQLVAAAVLLPLVRPSVSRFTRAQWWPVILLSVAFGTMNLGLYSAVERIGLGLAVTLEFLGPLAVLILTRRNPWSAVSGALAAAGVVAIAQPEATSDYVGIGFALVAAASWAAYILLNRTVGARVPGIEGTAVAAGLSALAFAPVAVLIIAETRPSAVILLYALAAGVLASVVPYVADLVALRRIPANLFSILMSSNPVFAAVIGALALQQWLNLLEVVGIALIVTANLVALSRPSLTPPAPLPPAIGDDPPPRRRGRRRGLPGPVRHPARPPVPSGSSLFPVE</sequence>
<evidence type="ECO:0000256" key="2">
    <source>
        <dbReference type="ARBA" id="ARBA00007362"/>
    </source>
</evidence>
<dbReference type="PANTHER" id="PTHR32322:SF2">
    <property type="entry name" value="EAMA DOMAIN-CONTAINING PROTEIN"/>
    <property type="match status" value="1"/>
</dbReference>
<feature type="transmembrane region" description="Helical" evidence="7">
    <location>
        <begin position="95"/>
        <end position="113"/>
    </location>
</feature>
<gene>
    <name evidence="9" type="ORF">SAMN04488693_12326</name>
</gene>
<feature type="domain" description="EamA" evidence="8">
    <location>
        <begin position="146"/>
        <end position="276"/>
    </location>
</feature>
<name>A0A1G8NEQ7_9MICC</name>
<accession>A0A1G8NEQ7</accession>
<dbReference type="Pfam" id="PF00892">
    <property type="entry name" value="EamA"/>
    <property type="match status" value="1"/>
</dbReference>
<dbReference type="InterPro" id="IPR000620">
    <property type="entry name" value="EamA_dom"/>
</dbReference>
<dbReference type="GO" id="GO:0016020">
    <property type="term" value="C:membrane"/>
    <property type="evidence" value="ECO:0007669"/>
    <property type="project" value="UniProtKB-SubCell"/>
</dbReference>
<feature type="transmembrane region" description="Helical" evidence="7">
    <location>
        <begin position="203"/>
        <end position="223"/>
    </location>
</feature>
<dbReference type="Proteomes" id="UP000199258">
    <property type="component" value="Unassembled WGS sequence"/>
</dbReference>
<dbReference type="InterPro" id="IPR050638">
    <property type="entry name" value="AA-Vitamin_Transporters"/>
</dbReference>
<keyword evidence="4 7" id="KW-1133">Transmembrane helix</keyword>
<feature type="transmembrane region" description="Helical" evidence="7">
    <location>
        <begin position="261"/>
        <end position="278"/>
    </location>
</feature>
<evidence type="ECO:0000256" key="6">
    <source>
        <dbReference type="SAM" id="MobiDB-lite"/>
    </source>
</evidence>
<evidence type="ECO:0000259" key="8">
    <source>
        <dbReference type="Pfam" id="PF00892"/>
    </source>
</evidence>
<dbReference type="AlphaFoldDB" id="A0A1G8NEQ7"/>
<feature type="transmembrane region" description="Helical" evidence="7">
    <location>
        <begin position="235"/>
        <end position="255"/>
    </location>
</feature>
<evidence type="ECO:0000313" key="9">
    <source>
        <dbReference type="EMBL" id="SDI78632.1"/>
    </source>
</evidence>
<feature type="transmembrane region" description="Helical" evidence="7">
    <location>
        <begin position="120"/>
        <end position="138"/>
    </location>
</feature>
<feature type="transmembrane region" description="Helical" evidence="7">
    <location>
        <begin position="144"/>
        <end position="163"/>
    </location>
</feature>
<feature type="region of interest" description="Disordered" evidence="6">
    <location>
        <begin position="286"/>
        <end position="330"/>
    </location>
</feature>
<feature type="transmembrane region" description="Helical" evidence="7">
    <location>
        <begin position="38"/>
        <end position="59"/>
    </location>
</feature>
<dbReference type="InterPro" id="IPR037185">
    <property type="entry name" value="EmrE-like"/>
</dbReference>